<dbReference type="EMBL" id="AXCJ01000001">
    <property type="protein sequence ID" value="ETO91942.1"/>
    <property type="molecule type" value="Genomic_DNA"/>
</dbReference>
<dbReference type="STRING" id="1401685.P857_1122"/>
<organism evidence="2 3">
    <name type="scientific">Candidatus Xenolissoclinum pacificiensis L6</name>
    <dbReference type="NCBI Taxonomy" id="1401685"/>
    <lineage>
        <taxon>Bacteria</taxon>
        <taxon>Pseudomonadati</taxon>
        <taxon>Pseudomonadota</taxon>
        <taxon>Alphaproteobacteria</taxon>
        <taxon>Rickettsiales</taxon>
        <taxon>Anaplasmataceae</taxon>
        <taxon>Candidatus Xenolissoclinum</taxon>
    </lineage>
</organism>
<evidence type="ECO:0000313" key="2">
    <source>
        <dbReference type="EMBL" id="ETO91942.1"/>
    </source>
</evidence>
<gene>
    <name evidence="2" type="ORF">P857_1122</name>
</gene>
<evidence type="ECO:0000313" key="3">
    <source>
        <dbReference type="Proteomes" id="UP000018951"/>
    </source>
</evidence>
<dbReference type="InterPro" id="IPR052336">
    <property type="entry name" value="MlaD_Phospholipid_Transporter"/>
</dbReference>
<protein>
    <submittedName>
        <fullName evidence="2">Mce related family protein</fullName>
    </submittedName>
</protein>
<dbReference type="PANTHER" id="PTHR33371:SF4">
    <property type="entry name" value="INTERMEMBRANE PHOSPHOLIPID TRANSPORT SYSTEM BINDING PROTEIN MLAD"/>
    <property type="match status" value="1"/>
</dbReference>
<evidence type="ECO:0000259" key="1">
    <source>
        <dbReference type="Pfam" id="PF02470"/>
    </source>
</evidence>
<dbReference type="PANTHER" id="PTHR33371">
    <property type="entry name" value="INTERMEMBRANE PHOSPHOLIPID TRANSPORT SYSTEM BINDING PROTEIN MLAD-RELATED"/>
    <property type="match status" value="1"/>
</dbReference>
<feature type="domain" description="Mce/MlaD" evidence="1">
    <location>
        <begin position="26"/>
        <end position="103"/>
    </location>
</feature>
<proteinExistence type="predicted"/>
<comment type="caution">
    <text evidence="2">The sequence shown here is derived from an EMBL/GenBank/DDBJ whole genome shotgun (WGS) entry which is preliminary data.</text>
</comment>
<dbReference type="Pfam" id="PF02470">
    <property type="entry name" value="MlaD"/>
    <property type="match status" value="1"/>
</dbReference>
<sequence>MVIGLLIMIGFFLFNNDIVERNKDACYNVYAVFSNVEGIEKGSKLIIAGTEIGEVVKISLDPDTFMVTVQMCIQNEIKLPEDSLFSITREGLIGERYINVTPGLTEIYHKDSKGSLQPESETLNTRDPLNLESLINKYI</sequence>
<reference evidence="2 3" key="1">
    <citation type="journal article" date="2013" name="PLoS ONE">
        <title>Bacterial endosymbiosis in a chordate host: long-term co-evolution and conservation of secondary metabolism.</title>
        <authorList>
            <person name="Kwan J.C."/>
            <person name="Schmidt E.W."/>
        </authorList>
    </citation>
    <scope>NUCLEOTIDE SEQUENCE [LARGE SCALE GENOMIC DNA]</scope>
    <source>
        <strain evidence="3">L6</strain>
    </source>
</reference>
<accession>W2V2P6</accession>
<dbReference type="Proteomes" id="UP000018951">
    <property type="component" value="Unassembled WGS sequence"/>
</dbReference>
<name>W2V2P6_9RICK</name>
<dbReference type="AlphaFoldDB" id="W2V2P6"/>
<dbReference type="InterPro" id="IPR003399">
    <property type="entry name" value="Mce/MlaD"/>
</dbReference>
<keyword evidence="3" id="KW-1185">Reference proteome</keyword>